<dbReference type="SUPFAM" id="SSF49313">
    <property type="entry name" value="Cadherin-like"/>
    <property type="match status" value="3"/>
</dbReference>
<feature type="domain" description="Cadherin" evidence="6">
    <location>
        <begin position="189"/>
        <end position="306"/>
    </location>
</feature>
<keyword evidence="5" id="KW-0106">Calcium</keyword>
<dbReference type="InterPro" id="IPR002126">
    <property type="entry name" value="Cadherin-like_dom"/>
</dbReference>
<dbReference type="AlphaFoldDB" id="A0ABD2QMT6"/>
<evidence type="ECO:0000256" key="5">
    <source>
        <dbReference type="PROSITE-ProRule" id="PRU00043"/>
    </source>
</evidence>
<dbReference type="SMART" id="SM00112">
    <property type="entry name" value="CA"/>
    <property type="match status" value="2"/>
</dbReference>
<organism evidence="7 8">
    <name type="scientific">Cichlidogyrus casuarinus</name>
    <dbReference type="NCBI Taxonomy" id="1844966"/>
    <lineage>
        <taxon>Eukaryota</taxon>
        <taxon>Metazoa</taxon>
        <taxon>Spiralia</taxon>
        <taxon>Lophotrochozoa</taxon>
        <taxon>Platyhelminthes</taxon>
        <taxon>Monogenea</taxon>
        <taxon>Monopisthocotylea</taxon>
        <taxon>Dactylogyridea</taxon>
        <taxon>Ancyrocephalidae</taxon>
        <taxon>Cichlidogyrus</taxon>
    </lineage>
</organism>
<evidence type="ECO:0000256" key="3">
    <source>
        <dbReference type="ARBA" id="ARBA00022989"/>
    </source>
</evidence>
<keyword evidence="4" id="KW-0325">Glycoprotein</keyword>
<dbReference type="Proteomes" id="UP001626550">
    <property type="component" value="Unassembled WGS sequence"/>
</dbReference>
<dbReference type="PANTHER" id="PTHR24026:SF136">
    <property type="entry name" value="PROTOCADHERIN-23"/>
    <property type="match status" value="1"/>
</dbReference>
<dbReference type="PROSITE" id="PS50268">
    <property type="entry name" value="CADHERIN_2"/>
    <property type="match status" value="3"/>
</dbReference>
<sequence length="379" mass="41155">MVNVLNVNNKPPQFQAIWKDFPNYPAQVVLHLAPNPPADTTVYVPQASDPDSDAVLVYSWSPGREPDAQGLFSIAKNSGGIVTNNGATFLIGNLYRLSIRVTDVNSVLPSQSTADIELLVYTRPQPVALPPKPFNLNLPENTPTGTILVAVDDGTCPLCTGPVGNALQSQILVLTVVVYQQNLYSPQFQNCPSALSIQENAAAGTVIGTLTATDQDDPELARTRLQYTLIPNTVFSNPTQYLNINPQSGVLTNANPLPYSLSGYNGILPNQLYFTVRVQDWGVPTLWSVCDFQLQITDVNNHAPVFDPPSYDVVVMRNQVLAAQALIQLTAYDLDDPTQPSGQVIYQLTQSSAMFSIDASNGILSMTGTPTQVRFTYLN</sequence>
<evidence type="ECO:0000256" key="4">
    <source>
        <dbReference type="ARBA" id="ARBA00023180"/>
    </source>
</evidence>
<dbReference type="PANTHER" id="PTHR24026">
    <property type="entry name" value="FAT ATYPICAL CADHERIN-RELATED"/>
    <property type="match status" value="1"/>
</dbReference>
<dbReference type="Gene3D" id="2.60.40.60">
    <property type="entry name" value="Cadherins"/>
    <property type="match status" value="3"/>
</dbReference>
<feature type="domain" description="Cadherin" evidence="6">
    <location>
        <begin position="24"/>
        <end position="133"/>
    </location>
</feature>
<dbReference type="GO" id="GO:0005509">
    <property type="term" value="F:calcium ion binding"/>
    <property type="evidence" value="ECO:0007669"/>
    <property type="project" value="UniProtKB-UniRule"/>
</dbReference>
<proteinExistence type="predicted"/>
<feature type="domain" description="Cadherin" evidence="6">
    <location>
        <begin position="307"/>
        <end position="367"/>
    </location>
</feature>
<dbReference type="PRINTS" id="PR00205">
    <property type="entry name" value="CADHERIN"/>
</dbReference>
<gene>
    <name evidence="7" type="ORF">Ciccas_001583</name>
</gene>
<accession>A0ABD2QMT6</accession>
<dbReference type="EMBL" id="JBJKFK010000106">
    <property type="protein sequence ID" value="KAL3319746.1"/>
    <property type="molecule type" value="Genomic_DNA"/>
</dbReference>
<keyword evidence="2" id="KW-0130">Cell adhesion</keyword>
<reference evidence="7 8" key="1">
    <citation type="submission" date="2024-11" db="EMBL/GenBank/DDBJ databases">
        <title>Adaptive evolution of stress response genes in parasites aligns with host niche diversity.</title>
        <authorList>
            <person name="Hahn C."/>
            <person name="Resl P."/>
        </authorList>
    </citation>
    <scope>NUCLEOTIDE SEQUENCE [LARGE SCALE GENOMIC DNA]</scope>
    <source>
        <strain evidence="7">EGGRZ-B1_66</strain>
        <tissue evidence="7">Body</tissue>
    </source>
</reference>
<dbReference type="CDD" id="cd11304">
    <property type="entry name" value="Cadherin_repeat"/>
    <property type="match status" value="3"/>
</dbReference>
<protein>
    <recommendedName>
        <fullName evidence="6">Cadherin domain-containing protein</fullName>
    </recommendedName>
</protein>
<evidence type="ECO:0000256" key="1">
    <source>
        <dbReference type="ARBA" id="ARBA00022692"/>
    </source>
</evidence>
<evidence type="ECO:0000259" key="6">
    <source>
        <dbReference type="PROSITE" id="PS50268"/>
    </source>
</evidence>
<name>A0ABD2QMT6_9PLAT</name>
<evidence type="ECO:0000256" key="2">
    <source>
        <dbReference type="ARBA" id="ARBA00022889"/>
    </source>
</evidence>
<keyword evidence="8" id="KW-1185">Reference proteome</keyword>
<keyword evidence="3" id="KW-0472">Membrane</keyword>
<comment type="caution">
    <text evidence="7">The sequence shown here is derived from an EMBL/GenBank/DDBJ whole genome shotgun (WGS) entry which is preliminary data.</text>
</comment>
<dbReference type="InterPro" id="IPR015919">
    <property type="entry name" value="Cadherin-like_sf"/>
</dbReference>
<evidence type="ECO:0000313" key="8">
    <source>
        <dbReference type="Proteomes" id="UP001626550"/>
    </source>
</evidence>
<keyword evidence="3" id="KW-1133">Transmembrane helix</keyword>
<keyword evidence="1" id="KW-0812">Transmembrane</keyword>
<evidence type="ECO:0000313" key="7">
    <source>
        <dbReference type="EMBL" id="KAL3319746.1"/>
    </source>
</evidence>